<dbReference type="InterPro" id="IPR014330">
    <property type="entry name" value="RNA-bd_S4-rel_YaaA"/>
</dbReference>
<reference evidence="3 5" key="2">
    <citation type="submission" date="2014-01" db="EMBL/GenBank/DDBJ databases">
        <title>Draft genome sequencing of Bacillus alcalophilus CGMCC 1.3604.</title>
        <authorList>
            <person name="Yang J."/>
            <person name="Diao L."/>
            <person name="Yang S."/>
        </authorList>
    </citation>
    <scope>NUCLEOTIDE SEQUENCE [LARGE SCALE GENOMIC DNA]</scope>
    <source>
        <strain evidence="3 5">CGMCC 1.3604</strain>
    </source>
</reference>
<dbReference type="Proteomes" id="UP000297014">
    <property type="component" value="Unassembled WGS sequence"/>
</dbReference>
<dbReference type="OrthoDB" id="9811532at2"/>
<proteinExistence type="predicted"/>
<dbReference type="eggNOG" id="COG2501">
    <property type="taxonomic scope" value="Bacteria"/>
</dbReference>
<dbReference type="InterPro" id="IPR036986">
    <property type="entry name" value="S4_RNA-bd_sf"/>
</dbReference>
<evidence type="ECO:0000313" key="3">
    <source>
        <dbReference type="EMBL" id="THG89966.1"/>
    </source>
</evidence>
<dbReference type="PROSITE" id="PS50889">
    <property type="entry name" value="S4"/>
    <property type="match status" value="1"/>
</dbReference>
<evidence type="ECO:0000313" key="5">
    <source>
        <dbReference type="Proteomes" id="UP000297014"/>
    </source>
</evidence>
<organism evidence="2 4">
    <name type="scientific">Alkalihalobacillus alcalophilus ATCC 27647 = CGMCC 1.3604</name>
    <dbReference type="NCBI Taxonomy" id="1218173"/>
    <lineage>
        <taxon>Bacteria</taxon>
        <taxon>Bacillati</taxon>
        <taxon>Bacillota</taxon>
        <taxon>Bacilli</taxon>
        <taxon>Bacillales</taxon>
        <taxon>Bacillaceae</taxon>
        <taxon>Alkalihalobacillus</taxon>
    </lineage>
</organism>
<dbReference type="Proteomes" id="UP000002754">
    <property type="component" value="Unassembled WGS sequence"/>
</dbReference>
<dbReference type="STRING" id="1218173.BALCAV_0217045"/>
<dbReference type="NCBIfam" id="TIGR02988">
    <property type="entry name" value="YaaA_near_RecF"/>
    <property type="match status" value="1"/>
</dbReference>
<evidence type="ECO:0000256" key="1">
    <source>
        <dbReference type="PROSITE-ProRule" id="PRU00182"/>
    </source>
</evidence>
<dbReference type="SUPFAM" id="SSF55174">
    <property type="entry name" value="Alpha-L RNA-binding motif"/>
    <property type="match status" value="1"/>
</dbReference>
<dbReference type="GO" id="GO:0003723">
    <property type="term" value="F:RNA binding"/>
    <property type="evidence" value="ECO:0007669"/>
    <property type="project" value="UniProtKB-KW"/>
</dbReference>
<reference evidence="2 4" key="1">
    <citation type="journal article" date="2014" name="Genome Announc.">
        <title>Draft Genome Sequence of Bacillus alcalophilus AV1934, a Classic Alkaliphile Isolated from Human Feces in 1934.</title>
        <authorList>
            <person name="Attie O."/>
            <person name="Jayaprakash A."/>
            <person name="Shah H."/>
            <person name="Paulsen I.T."/>
            <person name="Morino M."/>
            <person name="Takahashi Y."/>
            <person name="Narumi I."/>
            <person name="Sachidanandam R."/>
            <person name="Satoh K."/>
            <person name="Ito M."/>
            <person name="Krulwich T.A."/>
        </authorList>
    </citation>
    <scope>NUCLEOTIDE SEQUENCE [LARGE SCALE GENOMIC DNA]</scope>
    <source>
        <strain evidence="2 4">AV1934</strain>
    </source>
</reference>
<dbReference type="Gene3D" id="3.10.290.10">
    <property type="entry name" value="RNA-binding S4 domain"/>
    <property type="match status" value="1"/>
</dbReference>
<dbReference type="AlphaFoldDB" id="A0A094XBZ1"/>
<protein>
    <submittedName>
        <fullName evidence="2">RNA-binding S4 protein</fullName>
    </submittedName>
    <submittedName>
        <fullName evidence="3">RNA-binding protein</fullName>
    </submittedName>
</protein>
<dbReference type="EMBL" id="ALPT02000068">
    <property type="protein sequence ID" value="KGA96300.1"/>
    <property type="molecule type" value="Genomic_DNA"/>
</dbReference>
<keyword evidence="4" id="KW-1185">Reference proteome</keyword>
<dbReference type="RefSeq" id="WP_003323476.1">
    <property type="nucleotide sequence ID" value="NZ_ALPT02000068.1"/>
</dbReference>
<comment type="caution">
    <text evidence="2">The sequence shown here is derived from an EMBL/GenBank/DDBJ whole genome shotgun (WGS) entry which is preliminary data.</text>
</comment>
<name>A0A094XBZ1_ALKAL</name>
<evidence type="ECO:0000313" key="4">
    <source>
        <dbReference type="Proteomes" id="UP000002754"/>
    </source>
</evidence>
<keyword evidence="1" id="KW-0694">RNA-binding</keyword>
<evidence type="ECO:0000313" key="2">
    <source>
        <dbReference type="EMBL" id="KGA96300.1"/>
    </source>
</evidence>
<sequence length="71" mass="7873">MEHISISTEYITLGQLLKEVGAIDTGGMAKWYLAEYEVLVNGELESRRGKKLVNGDRIQLADGAEYEITAN</sequence>
<accession>A0A094XBZ1</accession>
<dbReference type="Pfam" id="PF13275">
    <property type="entry name" value="S4_2"/>
    <property type="match status" value="1"/>
</dbReference>
<dbReference type="EMBL" id="JALP01000188">
    <property type="protein sequence ID" value="THG89966.1"/>
    <property type="molecule type" value="Genomic_DNA"/>
</dbReference>
<gene>
    <name evidence="3" type="ORF">AJ85_14270</name>
    <name evidence="2" type="ORF">BALCAV_0217045</name>
</gene>